<evidence type="ECO:0000313" key="1">
    <source>
        <dbReference type="EMBL" id="SDS28376.1"/>
    </source>
</evidence>
<proteinExistence type="predicted"/>
<dbReference type="EMBL" id="LT629772">
    <property type="protein sequence ID" value="SDS28376.1"/>
    <property type="molecule type" value="Genomic_DNA"/>
</dbReference>
<reference evidence="1 2" key="1">
    <citation type="submission" date="2016-10" db="EMBL/GenBank/DDBJ databases">
        <authorList>
            <person name="de Groot N.N."/>
        </authorList>
    </citation>
    <scope>NUCLEOTIDE SEQUENCE [LARGE SCALE GENOMIC DNA]</scope>
    <source>
        <strain evidence="1 2">DSM 21800</strain>
    </source>
</reference>
<dbReference type="Proteomes" id="UP000199103">
    <property type="component" value="Chromosome I"/>
</dbReference>
<keyword evidence="2" id="KW-1185">Reference proteome</keyword>
<accession>A0A1H1QYB7</accession>
<evidence type="ECO:0000313" key="2">
    <source>
        <dbReference type="Proteomes" id="UP000199103"/>
    </source>
</evidence>
<gene>
    <name evidence="1" type="ORF">SAMN04489812_1435</name>
</gene>
<organism evidence="1 2">
    <name type="scientific">Microlunatus soli</name>
    <dbReference type="NCBI Taxonomy" id="630515"/>
    <lineage>
        <taxon>Bacteria</taxon>
        <taxon>Bacillati</taxon>
        <taxon>Actinomycetota</taxon>
        <taxon>Actinomycetes</taxon>
        <taxon>Propionibacteriales</taxon>
        <taxon>Propionibacteriaceae</taxon>
        <taxon>Microlunatus</taxon>
    </lineage>
</organism>
<protein>
    <submittedName>
        <fullName evidence="1">Uncharacterized protein</fullName>
    </submittedName>
</protein>
<dbReference type="OrthoDB" id="3428371at2"/>
<dbReference type="RefSeq" id="WP_091522116.1">
    <property type="nucleotide sequence ID" value="NZ_LT629772.1"/>
</dbReference>
<name>A0A1H1QYB7_9ACTN</name>
<dbReference type="AlphaFoldDB" id="A0A1H1QYB7"/>
<sequence length="136" mass="15626">MAYVPILGRLVGCRLYSVQFVMDYVQLWFDNDHSDRPMLNSYAWPAVITDGVRWTEGDLGWADALRSFIPQIVIATREGDREGLVIELPSGTLQINPTWDELDEIGPEIAELHGFADRHWMAWRAGEESFEHLARH</sequence>